<evidence type="ECO:0000313" key="6">
    <source>
        <dbReference type="Proteomes" id="UP000050525"/>
    </source>
</evidence>
<sequence>MVCTRISLCVIFGALSVTNPQSQHGVHVQGTPPGRLGEGGSLTPDPGRLHMGPPKQELREAFEDVAVYFTRKEWELLGDEDKELYRNQMLKNYQALVSLV</sequence>
<gene>
    <name evidence="5" type="ORF">Y1Q_0006973</name>
</gene>
<dbReference type="PROSITE" id="PS50806">
    <property type="entry name" value="KRAB_RELATED"/>
    <property type="match status" value="1"/>
</dbReference>
<dbReference type="EMBL" id="AKHW03005642">
    <property type="protein sequence ID" value="KYO26238.1"/>
    <property type="molecule type" value="Genomic_DNA"/>
</dbReference>
<proteinExistence type="predicted"/>
<dbReference type="InterPro" id="IPR003655">
    <property type="entry name" value="aKRAB"/>
</dbReference>
<feature type="region of interest" description="Disordered" evidence="1">
    <location>
        <begin position="22"/>
        <end position="54"/>
    </location>
</feature>
<dbReference type="InterPro" id="IPR001909">
    <property type="entry name" value="KRAB"/>
</dbReference>
<evidence type="ECO:0000259" key="4">
    <source>
        <dbReference type="PROSITE" id="PS50806"/>
    </source>
</evidence>
<accession>A0A151MNY0</accession>
<dbReference type="PANTHER" id="PTHR23232:SF163">
    <property type="entry name" value="ZINC FINGER PROTEIN 589"/>
    <property type="match status" value="1"/>
</dbReference>
<evidence type="ECO:0000259" key="3">
    <source>
        <dbReference type="PROSITE" id="PS50805"/>
    </source>
</evidence>
<feature type="domain" description="KRAB-related" evidence="4">
    <location>
        <begin position="57"/>
        <end position="100"/>
    </location>
</feature>
<dbReference type="STRING" id="8496.A0A151MNY0"/>
<dbReference type="PROSITE" id="PS50805">
    <property type="entry name" value="KRAB"/>
    <property type="match status" value="1"/>
</dbReference>
<dbReference type="AlphaFoldDB" id="A0A151MNY0"/>
<feature type="domain" description="KRAB" evidence="3">
    <location>
        <begin position="60"/>
        <end position="100"/>
    </location>
</feature>
<dbReference type="InterPro" id="IPR050169">
    <property type="entry name" value="Krueppel_C2H2_ZnF"/>
</dbReference>
<dbReference type="PANTHER" id="PTHR23232">
    <property type="entry name" value="KRAB DOMAIN C2H2 ZINC FINGER"/>
    <property type="match status" value="1"/>
</dbReference>
<dbReference type="Gene3D" id="6.10.140.140">
    <property type="match status" value="1"/>
</dbReference>
<dbReference type="Proteomes" id="UP000050525">
    <property type="component" value="Unassembled WGS sequence"/>
</dbReference>
<evidence type="ECO:0000313" key="5">
    <source>
        <dbReference type="EMBL" id="KYO26238.1"/>
    </source>
</evidence>
<dbReference type="Pfam" id="PF01352">
    <property type="entry name" value="KRAB"/>
    <property type="match status" value="1"/>
</dbReference>
<name>A0A151MNY0_ALLMI</name>
<keyword evidence="2" id="KW-0732">Signal</keyword>
<feature type="signal peptide" evidence="2">
    <location>
        <begin position="1"/>
        <end position="16"/>
    </location>
</feature>
<evidence type="ECO:0000256" key="2">
    <source>
        <dbReference type="SAM" id="SignalP"/>
    </source>
</evidence>
<protein>
    <submittedName>
        <fullName evidence="5">Uncharacterized protein</fullName>
    </submittedName>
</protein>
<dbReference type="GO" id="GO:0006355">
    <property type="term" value="P:regulation of DNA-templated transcription"/>
    <property type="evidence" value="ECO:0007669"/>
    <property type="project" value="InterPro"/>
</dbReference>
<reference evidence="5 6" key="1">
    <citation type="journal article" date="2012" name="Genome Biol.">
        <title>Sequencing three crocodilian genomes to illuminate the evolution of archosaurs and amniotes.</title>
        <authorList>
            <person name="St John J.A."/>
            <person name="Braun E.L."/>
            <person name="Isberg S.R."/>
            <person name="Miles L.G."/>
            <person name="Chong A.Y."/>
            <person name="Gongora J."/>
            <person name="Dalzell P."/>
            <person name="Moran C."/>
            <person name="Bed'hom B."/>
            <person name="Abzhanov A."/>
            <person name="Burgess S.C."/>
            <person name="Cooksey A.M."/>
            <person name="Castoe T.A."/>
            <person name="Crawford N.G."/>
            <person name="Densmore L.D."/>
            <person name="Drew J.C."/>
            <person name="Edwards S.V."/>
            <person name="Faircloth B.C."/>
            <person name="Fujita M.K."/>
            <person name="Greenwold M.J."/>
            <person name="Hoffmann F.G."/>
            <person name="Howard J.M."/>
            <person name="Iguchi T."/>
            <person name="Janes D.E."/>
            <person name="Khan S.Y."/>
            <person name="Kohno S."/>
            <person name="de Koning A.J."/>
            <person name="Lance S.L."/>
            <person name="McCarthy F.M."/>
            <person name="McCormack J.E."/>
            <person name="Merchant M.E."/>
            <person name="Peterson D.G."/>
            <person name="Pollock D.D."/>
            <person name="Pourmand N."/>
            <person name="Raney B.J."/>
            <person name="Roessler K.A."/>
            <person name="Sanford J.R."/>
            <person name="Sawyer R.H."/>
            <person name="Schmidt C.J."/>
            <person name="Triplett E.W."/>
            <person name="Tuberville T.D."/>
            <person name="Venegas-Anaya M."/>
            <person name="Howard J.T."/>
            <person name="Jarvis E.D."/>
            <person name="Guillette L.J.Jr."/>
            <person name="Glenn T.C."/>
            <person name="Green R.E."/>
            <person name="Ray D.A."/>
        </authorList>
    </citation>
    <scope>NUCLEOTIDE SEQUENCE [LARGE SCALE GENOMIC DNA]</scope>
    <source>
        <strain evidence="5">KSC_2009_1</strain>
    </source>
</reference>
<organism evidence="5 6">
    <name type="scientific">Alligator mississippiensis</name>
    <name type="common">American alligator</name>
    <dbReference type="NCBI Taxonomy" id="8496"/>
    <lineage>
        <taxon>Eukaryota</taxon>
        <taxon>Metazoa</taxon>
        <taxon>Chordata</taxon>
        <taxon>Craniata</taxon>
        <taxon>Vertebrata</taxon>
        <taxon>Euteleostomi</taxon>
        <taxon>Archelosauria</taxon>
        <taxon>Archosauria</taxon>
        <taxon>Crocodylia</taxon>
        <taxon>Alligatoridae</taxon>
        <taxon>Alligatorinae</taxon>
        <taxon>Alligator</taxon>
    </lineage>
</organism>
<keyword evidence="6" id="KW-1185">Reference proteome</keyword>
<dbReference type="CDD" id="cd07765">
    <property type="entry name" value="KRAB_A-box"/>
    <property type="match status" value="1"/>
</dbReference>
<comment type="caution">
    <text evidence="5">The sequence shown here is derived from an EMBL/GenBank/DDBJ whole genome shotgun (WGS) entry which is preliminary data.</text>
</comment>
<dbReference type="SUPFAM" id="SSF109640">
    <property type="entry name" value="KRAB domain (Kruppel-associated box)"/>
    <property type="match status" value="1"/>
</dbReference>
<feature type="chain" id="PRO_5007585345" evidence="2">
    <location>
        <begin position="17"/>
        <end position="100"/>
    </location>
</feature>
<evidence type="ECO:0000256" key="1">
    <source>
        <dbReference type="SAM" id="MobiDB-lite"/>
    </source>
</evidence>
<dbReference type="InterPro" id="IPR036051">
    <property type="entry name" value="KRAB_dom_sf"/>
</dbReference>